<dbReference type="AlphaFoldDB" id="A0A5R8Q9M3"/>
<dbReference type="OrthoDB" id="8595425at2"/>
<accession>A0A5R8Q9M3</accession>
<dbReference type="Pfam" id="PF13788">
    <property type="entry name" value="DUF4180"/>
    <property type="match status" value="1"/>
</dbReference>
<comment type="caution">
    <text evidence="2">The sequence shown here is derived from an EMBL/GenBank/DDBJ whole genome shotgun (WGS) entry which is preliminary data.</text>
</comment>
<keyword evidence="3" id="KW-1185">Reference proteome</keyword>
<dbReference type="InterPro" id="IPR025438">
    <property type="entry name" value="DUF4180"/>
</dbReference>
<dbReference type="RefSeq" id="WP_138191615.1">
    <property type="nucleotide sequence ID" value="NZ_VBWP01000008.1"/>
</dbReference>
<name>A0A5R8Q9M3_9FIRM</name>
<dbReference type="InParanoid" id="A0A5R8Q9M3"/>
<organism evidence="2 3">
    <name type="scientific">Culicoidibacter larvae</name>
    <dbReference type="NCBI Taxonomy" id="2579976"/>
    <lineage>
        <taxon>Bacteria</taxon>
        <taxon>Bacillati</taxon>
        <taxon>Bacillota</taxon>
        <taxon>Culicoidibacteria</taxon>
        <taxon>Culicoidibacterales</taxon>
        <taxon>Culicoidibacteraceae</taxon>
        <taxon>Culicoidibacter</taxon>
    </lineage>
</organism>
<dbReference type="EMBL" id="VBWP01000008">
    <property type="protein sequence ID" value="TLG72547.1"/>
    <property type="molecule type" value="Genomic_DNA"/>
</dbReference>
<feature type="domain" description="DUF4180" evidence="1">
    <location>
        <begin position="9"/>
        <end position="118"/>
    </location>
</feature>
<sequence>MQISVKEVNNMRCAIVQSTEPIINDSQSALDIMMSIRYEDNCDCIVVNKEAFAEQFFVLSSGIAGEILQKIVNYHFQLAIVGDFSEITSKPLQDFIYESNQGKTIFFVADTDEALDKLKNR</sequence>
<gene>
    <name evidence="2" type="ORF">FEZ08_09165</name>
</gene>
<protein>
    <submittedName>
        <fullName evidence="2">DUF4180 domain-containing protein</fullName>
    </submittedName>
</protein>
<proteinExistence type="predicted"/>
<evidence type="ECO:0000259" key="1">
    <source>
        <dbReference type="Pfam" id="PF13788"/>
    </source>
</evidence>
<evidence type="ECO:0000313" key="3">
    <source>
        <dbReference type="Proteomes" id="UP000306912"/>
    </source>
</evidence>
<evidence type="ECO:0000313" key="2">
    <source>
        <dbReference type="EMBL" id="TLG72547.1"/>
    </source>
</evidence>
<reference evidence="2 3" key="1">
    <citation type="submission" date="2019-05" db="EMBL/GenBank/DDBJ databases">
        <title>Culicoidintestinum kansasii gen. nov., sp. nov. from the gastrointestinal tract of the biting midge, Culicoides sonorensis.</title>
        <authorList>
            <person name="Neupane S."/>
            <person name="Ghosh A."/>
            <person name="Gunther S."/>
            <person name="Martin K."/>
            <person name="Zurek L."/>
        </authorList>
    </citation>
    <scope>NUCLEOTIDE SEQUENCE [LARGE SCALE GENOMIC DNA]</scope>
    <source>
        <strain evidence="2 3">CS-1</strain>
    </source>
</reference>
<dbReference type="Proteomes" id="UP000306912">
    <property type="component" value="Unassembled WGS sequence"/>
</dbReference>